<sequence>MTKRPSCDGAAATLLRQRATYWLYEQQRETCKQHKHTAEIVWQQRIGNVGDLNRRSEGGIIRKARFGCGGGRVSGQRLLKPFQVHNNHRVESLTLNFINGGADGTDEGQADVGNKQIRDSICIQARLLWLAPETIGNYHFLRLYLGEQQAPEPLRQQQQEFQAAQRDDPFEANQYLITLSLYGVSPNDPQLPATGSVISFSPTEFSIYRNCCQVNAKLSAIKTINDP</sequence>
<dbReference type="KEGG" id="pif:PITG_08864"/>
<organism evidence="1 2">
    <name type="scientific">Phytophthora infestans (strain T30-4)</name>
    <name type="common">Potato late blight agent</name>
    <dbReference type="NCBI Taxonomy" id="403677"/>
    <lineage>
        <taxon>Eukaryota</taxon>
        <taxon>Sar</taxon>
        <taxon>Stramenopiles</taxon>
        <taxon>Oomycota</taxon>
        <taxon>Peronosporomycetes</taxon>
        <taxon>Peronosporales</taxon>
        <taxon>Peronosporaceae</taxon>
        <taxon>Phytophthora</taxon>
    </lineage>
</organism>
<evidence type="ECO:0000313" key="2">
    <source>
        <dbReference type="Proteomes" id="UP000006643"/>
    </source>
</evidence>
<dbReference type="RefSeq" id="XP_002902917.1">
    <property type="nucleotide sequence ID" value="XM_002902871.1"/>
</dbReference>
<dbReference type="AlphaFoldDB" id="D0NDD0"/>
<reference evidence="2" key="1">
    <citation type="journal article" date="2009" name="Nature">
        <title>Genome sequence and analysis of the Irish potato famine pathogen Phytophthora infestans.</title>
        <authorList>
            <consortium name="The Broad Institute Genome Sequencing Platform"/>
            <person name="Haas B.J."/>
            <person name="Kamoun S."/>
            <person name="Zody M.C."/>
            <person name="Jiang R.H."/>
            <person name="Handsaker R.E."/>
            <person name="Cano L.M."/>
            <person name="Grabherr M."/>
            <person name="Kodira C.D."/>
            <person name="Raffaele S."/>
            <person name="Torto-Alalibo T."/>
            <person name="Bozkurt T.O."/>
            <person name="Ah-Fong A.M."/>
            <person name="Alvarado L."/>
            <person name="Anderson V.L."/>
            <person name="Armstrong M.R."/>
            <person name="Avrova A."/>
            <person name="Baxter L."/>
            <person name="Beynon J."/>
            <person name="Boevink P.C."/>
            <person name="Bollmann S.R."/>
            <person name="Bos J.I."/>
            <person name="Bulone V."/>
            <person name="Cai G."/>
            <person name="Cakir C."/>
            <person name="Carrington J.C."/>
            <person name="Chawner M."/>
            <person name="Conti L."/>
            <person name="Costanzo S."/>
            <person name="Ewan R."/>
            <person name="Fahlgren N."/>
            <person name="Fischbach M.A."/>
            <person name="Fugelstad J."/>
            <person name="Gilroy E.M."/>
            <person name="Gnerre S."/>
            <person name="Green P.J."/>
            <person name="Grenville-Briggs L.J."/>
            <person name="Griffith J."/>
            <person name="Grunwald N.J."/>
            <person name="Horn K."/>
            <person name="Horner N.R."/>
            <person name="Hu C.H."/>
            <person name="Huitema E."/>
            <person name="Jeong D.H."/>
            <person name="Jones A.M."/>
            <person name="Jones J.D."/>
            <person name="Jones R.W."/>
            <person name="Karlsson E.K."/>
            <person name="Kunjeti S.G."/>
            <person name="Lamour K."/>
            <person name="Liu Z."/>
            <person name="Ma L."/>
            <person name="Maclean D."/>
            <person name="Chibucos M.C."/>
            <person name="McDonald H."/>
            <person name="McWalters J."/>
            <person name="Meijer H.J."/>
            <person name="Morgan W."/>
            <person name="Morris P.F."/>
            <person name="Munro C.A."/>
            <person name="O'Neill K."/>
            <person name="Ospina-Giraldo M."/>
            <person name="Pinzon A."/>
            <person name="Pritchard L."/>
            <person name="Ramsahoye B."/>
            <person name="Ren Q."/>
            <person name="Restrepo S."/>
            <person name="Roy S."/>
            <person name="Sadanandom A."/>
            <person name="Savidor A."/>
            <person name="Schornack S."/>
            <person name="Schwartz D.C."/>
            <person name="Schumann U.D."/>
            <person name="Schwessinger B."/>
            <person name="Seyer L."/>
            <person name="Sharpe T."/>
            <person name="Silvar C."/>
            <person name="Song J."/>
            <person name="Studholme D.J."/>
            <person name="Sykes S."/>
            <person name="Thines M."/>
            <person name="van de Vondervoort P.J."/>
            <person name="Phuntumart V."/>
            <person name="Wawra S."/>
            <person name="Weide R."/>
            <person name="Win J."/>
            <person name="Young C."/>
            <person name="Zhou S."/>
            <person name="Fry W."/>
            <person name="Meyers B.C."/>
            <person name="van West P."/>
            <person name="Ristaino J."/>
            <person name="Govers F."/>
            <person name="Birch P.R."/>
            <person name="Whisson S.C."/>
            <person name="Judelson H.S."/>
            <person name="Nusbaum C."/>
        </authorList>
    </citation>
    <scope>NUCLEOTIDE SEQUENCE [LARGE SCALE GENOMIC DNA]</scope>
    <source>
        <strain evidence="2">T30-4</strain>
    </source>
</reference>
<evidence type="ECO:0000313" key="1">
    <source>
        <dbReference type="EMBL" id="EEY56087.1"/>
    </source>
</evidence>
<protein>
    <submittedName>
        <fullName evidence="1">Uncharacterized protein</fullName>
    </submittedName>
</protein>
<dbReference type="VEuPathDB" id="FungiDB:PITG_08864"/>
<gene>
    <name evidence="1" type="ORF">PITG_08864</name>
</gene>
<proteinExistence type="predicted"/>
<name>D0NDD0_PHYIT</name>
<dbReference type="OrthoDB" id="128436at2759"/>
<dbReference type="GeneID" id="9461971"/>
<accession>D0NDD0</accession>
<dbReference type="eggNOG" id="ENOG502RGIQ">
    <property type="taxonomic scope" value="Eukaryota"/>
</dbReference>
<dbReference type="EMBL" id="DS028133">
    <property type="protein sequence ID" value="EEY56087.1"/>
    <property type="molecule type" value="Genomic_DNA"/>
</dbReference>
<keyword evidence="2" id="KW-1185">Reference proteome</keyword>
<dbReference type="HOGENOM" id="CLU_1221726_0_0_1"/>
<dbReference type="Proteomes" id="UP000006643">
    <property type="component" value="Unassembled WGS sequence"/>
</dbReference>
<dbReference type="InParanoid" id="D0NDD0"/>